<evidence type="ECO:0000256" key="2">
    <source>
        <dbReference type="SAM" id="MobiDB-lite"/>
    </source>
</evidence>
<evidence type="ECO:0000313" key="5">
    <source>
        <dbReference type="Proteomes" id="UP000887566"/>
    </source>
</evidence>
<dbReference type="InterPro" id="IPR018289">
    <property type="entry name" value="MULE_transposase_dom"/>
</dbReference>
<dbReference type="AlphaFoldDB" id="A0A914XEU9"/>
<dbReference type="WBParaSite" id="PSAMB.scaffold7391size7729.g30006.t1">
    <property type="protein sequence ID" value="PSAMB.scaffold7391size7729.g30006.t1"/>
    <property type="gene ID" value="PSAMB.scaffold7391size7729.g30006"/>
</dbReference>
<feature type="domain" description="CCHC-type" evidence="3">
    <location>
        <begin position="705"/>
        <end position="719"/>
    </location>
</feature>
<keyword evidence="1" id="KW-0862">Zinc</keyword>
<dbReference type="InterPro" id="IPR001878">
    <property type="entry name" value="Znf_CCHC"/>
</dbReference>
<keyword evidence="5" id="KW-1185">Reference proteome</keyword>
<feature type="domain" description="SWIM-type" evidence="4">
    <location>
        <begin position="398"/>
        <end position="453"/>
    </location>
</feature>
<sequence>MVREKVKQKFCEGFALDRIAKFIRRNEDSSVRDRQLKTKDILYMLRHDLPELIGYYHEDDHISVDMSVNIFTKLGENNPIFYYHPRTAESDTFAQGMQKTMQRRLLDEFGSNVMCIDTTHKTCCYDGYLLGTVLILNSVGTGQPVAFFLTRGESEMEMTPILVSLKKRHPRLRPKIFMSDMAKAFCNSWKAVFSIDGVTRLFCLWHVWRGWGAHIVKVADGERQRQLREMLKNLTDAATQQDFYCRYEAYKKVMSSKVYAITNKKKNTRSFSDYFNKEYVVNGRCQLWARFGRLGSDITTNMHLESFHHTLKQRYLKRMCNRCVDYVMHVLITKVAPDFANQLDRVITMRGTSSTFQQRVKRDHGSAKYLLDQADKIKEVEIGRQWTVQSEAAEKRQYEVEVKDNYESDHNCLIRCQFCQVCSHCYVCGCPHFQFRCAPMPCKHIHGVHVLFSASSRDVELNEDDDIGSSFEPPLIDFDSAIGNDPTNASKPVNSSQATNFGNSTNPDDGAHGKAAQCAKLIDQLQGKKATIVQQMQNDYYFRMDDHGSKLSEIKNILRQQQATLDLLKKRKAKSQSPREQLERDFLDVQFQLNKSWRDQLQQALEADEEEEIKECVAVADTASEGRPKRPFRKGGVSAKRGAGSAPFFASANSHLQQHQQQQSPFFAFAPTAYSSPAPTGPFTVQLNGPYIVVPTQECRQAPQCYKCHAYGHLQADCRATAGVSSTMTV</sequence>
<protein>
    <submittedName>
        <fullName evidence="6">CCHC-type domain-containing protein</fullName>
    </submittedName>
</protein>
<proteinExistence type="predicted"/>
<dbReference type="PROSITE" id="PS50966">
    <property type="entry name" value="ZF_SWIM"/>
    <property type="match status" value="1"/>
</dbReference>
<name>A0A914XEU9_9BILA</name>
<keyword evidence="1" id="KW-0863">Zinc-finger</keyword>
<accession>A0A914XEU9</accession>
<dbReference type="PROSITE" id="PS50158">
    <property type="entry name" value="ZF_CCHC"/>
    <property type="match status" value="1"/>
</dbReference>
<dbReference type="PANTHER" id="PTHR33977:SF1">
    <property type="entry name" value="ZINC ION BINDING PROTEIN"/>
    <property type="match status" value="1"/>
</dbReference>
<dbReference type="Proteomes" id="UP000887566">
    <property type="component" value="Unplaced"/>
</dbReference>
<reference evidence="6" key="1">
    <citation type="submission" date="2022-11" db="UniProtKB">
        <authorList>
            <consortium name="WormBaseParasite"/>
        </authorList>
    </citation>
    <scope>IDENTIFICATION</scope>
</reference>
<organism evidence="5 6">
    <name type="scientific">Plectus sambesii</name>
    <dbReference type="NCBI Taxonomy" id="2011161"/>
    <lineage>
        <taxon>Eukaryota</taxon>
        <taxon>Metazoa</taxon>
        <taxon>Ecdysozoa</taxon>
        <taxon>Nematoda</taxon>
        <taxon>Chromadorea</taxon>
        <taxon>Plectida</taxon>
        <taxon>Plectina</taxon>
        <taxon>Plectoidea</taxon>
        <taxon>Plectidae</taxon>
        <taxon>Plectus</taxon>
    </lineage>
</organism>
<evidence type="ECO:0000259" key="3">
    <source>
        <dbReference type="PROSITE" id="PS50158"/>
    </source>
</evidence>
<dbReference type="GO" id="GO:0008270">
    <property type="term" value="F:zinc ion binding"/>
    <property type="evidence" value="ECO:0007669"/>
    <property type="project" value="UniProtKB-KW"/>
</dbReference>
<dbReference type="InterPro" id="IPR007527">
    <property type="entry name" value="Znf_SWIM"/>
</dbReference>
<dbReference type="Pfam" id="PF10551">
    <property type="entry name" value="MULE"/>
    <property type="match status" value="1"/>
</dbReference>
<feature type="compositionally biased region" description="Polar residues" evidence="2">
    <location>
        <begin position="485"/>
        <end position="507"/>
    </location>
</feature>
<evidence type="ECO:0000256" key="1">
    <source>
        <dbReference type="PROSITE-ProRule" id="PRU00047"/>
    </source>
</evidence>
<dbReference type="GO" id="GO:0003676">
    <property type="term" value="F:nucleic acid binding"/>
    <property type="evidence" value="ECO:0007669"/>
    <property type="project" value="InterPro"/>
</dbReference>
<feature type="region of interest" description="Disordered" evidence="2">
    <location>
        <begin position="481"/>
        <end position="513"/>
    </location>
</feature>
<evidence type="ECO:0000313" key="6">
    <source>
        <dbReference type="WBParaSite" id="PSAMB.scaffold7391size7729.g30006.t1"/>
    </source>
</evidence>
<evidence type="ECO:0000259" key="4">
    <source>
        <dbReference type="PROSITE" id="PS50966"/>
    </source>
</evidence>
<dbReference type="PANTHER" id="PTHR33977">
    <property type="entry name" value="ZINC ION BINDING PROTEIN"/>
    <property type="match status" value="1"/>
</dbReference>
<keyword evidence="1" id="KW-0479">Metal-binding</keyword>